<dbReference type="EMBL" id="VLLE01000008">
    <property type="protein sequence ID" value="TWI77977.1"/>
    <property type="molecule type" value="Genomic_DNA"/>
</dbReference>
<dbReference type="RefSeq" id="WP_144888675.1">
    <property type="nucleotide sequence ID" value="NZ_VLLE01000008.1"/>
</dbReference>
<dbReference type="OrthoDB" id="675744at2"/>
<name>A0A562S9B1_9BACT</name>
<dbReference type="AlphaFoldDB" id="A0A562S9B1"/>
<dbReference type="Proteomes" id="UP000316167">
    <property type="component" value="Unassembled WGS sequence"/>
</dbReference>
<sequence length="98" mass="11583">MDTLNWGQVTPEAANIDRNEFVYIYNHDLSSPEKIDRTIRFIVGRLNYYDTQLPKDPIHLIKIDARGQQLSNQICDYIKNTLLNKYLRPDFLTIEIIK</sequence>
<accession>A0A562S9B1</accession>
<comment type="caution">
    <text evidence="1">The sequence shown here is derived from an EMBL/GenBank/DDBJ whole genome shotgun (WGS) entry which is preliminary data.</text>
</comment>
<protein>
    <submittedName>
        <fullName evidence="1">Uncharacterized protein</fullName>
    </submittedName>
</protein>
<evidence type="ECO:0000313" key="2">
    <source>
        <dbReference type="Proteomes" id="UP000316167"/>
    </source>
</evidence>
<evidence type="ECO:0000313" key="1">
    <source>
        <dbReference type="EMBL" id="TWI77977.1"/>
    </source>
</evidence>
<keyword evidence="2" id="KW-1185">Reference proteome</keyword>
<organism evidence="1 2">
    <name type="scientific">Lacibacter cauensis</name>
    <dbReference type="NCBI Taxonomy" id="510947"/>
    <lineage>
        <taxon>Bacteria</taxon>
        <taxon>Pseudomonadati</taxon>
        <taxon>Bacteroidota</taxon>
        <taxon>Chitinophagia</taxon>
        <taxon>Chitinophagales</taxon>
        <taxon>Chitinophagaceae</taxon>
        <taxon>Lacibacter</taxon>
    </lineage>
</organism>
<gene>
    <name evidence="1" type="ORF">IQ13_4220</name>
</gene>
<proteinExistence type="predicted"/>
<reference evidence="1 2" key="1">
    <citation type="journal article" date="2015" name="Stand. Genomic Sci.">
        <title>Genomic Encyclopedia of Bacterial and Archaeal Type Strains, Phase III: the genomes of soil and plant-associated and newly described type strains.</title>
        <authorList>
            <person name="Whitman W.B."/>
            <person name="Woyke T."/>
            <person name="Klenk H.P."/>
            <person name="Zhou Y."/>
            <person name="Lilburn T.G."/>
            <person name="Beck B.J."/>
            <person name="De Vos P."/>
            <person name="Vandamme P."/>
            <person name="Eisen J.A."/>
            <person name="Garrity G."/>
            <person name="Hugenholtz P."/>
            <person name="Kyrpides N.C."/>
        </authorList>
    </citation>
    <scope>NUCLEOTIDE SEQUENCE [LARGE SCALE GENOMIC DNA]</scope>
    <source>
        <strain evidence="1 2">CGMCC 1.7271</strain>
    </source>
</reference>